<dbReference type="InterPro" id="IPR036757">
    <property type="entry name" value="TFR-like_dimer_dom_sf"/>
</dbReference>
<reference evidence="7 8" key="1">
    <citation type="submission" date="2019-10" db="EMBL/GenBank/DDBJ databases">
        <authorList>
            <person name="Palmer J.M."/>
        </authorList>
    </citation>
    <scope>NUCLEOTIDE SEQUENCE [LARGE SCALE GENOMIC DNA]</scope>
    <source>
        <strain evidence="7 8">TWF696</strain>
    </source>
</reference>
<dbReference type="SUPFAM" id="SSF52025">
    <property type="entry name" value="PA domain"/>
    <property type="match status" value="1"/>
</dbReference>
<gene>
    <name evidence="7" type="ORF">TWF696_009499</name>
</gene>
<feature type="transmembrane region" description="Helical" evidence="3">
    <location>
        <begin position="38"/>
        <end position="63"/>
    </location>
</feature>
<dbReference type="SUPFAM" id="SSF47672">
    <property type="entry name" value="Transferrin receptor-like dimerisation domain"/>
    <property type="match status" value="1"/>
</dbReference>
<dbReference type="InterPro" id="IPR039373">
    <property type="entry name" value="Peptidase_M28B"/>
</dbReference>
<feature type="domain" description="PA" evidence="4">
    <location>
        <begin position="228"/>
        <end position="297"/>
    </location>
</feature>
<dbReference type="AlphaFoldDB" id="A0AAV9UCD1"/>
<evidence type="ECO:0000259" key="4">
    <source>
        <dbReference type="Pfam" id="PF02225"/>
    </source>
</evidence>
<feature type="domain" description="Transferrin receptor-like dimerisation" evidence="5">
    <location>
        <begin position="752"/>
        <end position="879"/>
    </location>
</feature>
<keyword evidence="3" id="KW-1133">Transmembrane helix</keyword>
<dbReference type="Pfam" id="PF04253">
    <property type="entry name" value="TFR_dimer"/>
    <property type="match status" value="1"/>
</dbReference>
<keyword evidence="3" id="KW-0472">Membrane</keyword>
<dbReference type="Gene3D" id="3.50.30.30">
    <property type="match status" value="1"/>
</dbReference>
<dbReference type="CDD" id="cd08022">
    <property type="entry name" value="M28_PSMA_like"/>
    <property type="match status" value="1"/>
</dbReference>
<comment type="caution">
    <text evidence="7">The sequence shown here is derived from an EMBL/GenBank/DDBJ whole genome shotgun (WGS) entry which is preliminary data.</text>
</comment>
<feature type="domain" description="Peptidase M28" evidence="6">
    <location>
        <begin position="440"/>
        <end position="566"/>
    </location>
</feature>
<evidence type="ECO:0000259" key="5">
    <source>
        <dbReference type="Pfam" id="PF04253"/>
    </source>
</evidence>
<evidence type="ECO:0000256" key="1">
    <source>
        <dbReference type="ARBA" id="ARBA00005634"/>
    </source>
</evidence>
<evidence type="ECO:0000313" key="7">
    <source>
        <dbReference type="EMBL" id="KAK6338687.1"/>
    </source>
</evidence>
<dbReference type="PANTHER" id="PTHR10404:SF46">
    <property type="entry name" value="VACUOLAR PROTEIN SORTING-ASSOCIATED PROTEIN 70"/>
    <property type="match status" value="1"/>
</dbReference>
<sequence>MPARSPSRGAGERTPLLTVVHSPPPPAQRPARRRPNTCARFCTIIAQVSIFYALLYLLIILPLQLLPQRHTSPPWQHIQPPHPRYPRPRNQTLDLPRLISLLSDTADINSTREWSRYYSSGSHVASKNFSQALHTRDVWESYGIPSDIVEYEVLLTYPGKSDAPHRSNDTAVLSLAVENATRRNHWEDVPGRILFRASLKEDELPEDEYSRLEGRPPTFHGYGAQGNVTGPYVYAGYCDQESFKQLEKLEVPIRGHIVICRYGLIFRGLKVKGAQDRGAIGVIMFTDPADDYPDDWAGGGPGNGKPYPEGSGRQPSSVQRGSVQFTSLQPGDPTTPGYASRPGVDRHWEKFAIPSIPSIPISYVDAVPILKALNGWGTRVKSWRKGGLRDKGVEYWTGPIGHSRDKNGGAATPTGPVPPETTVLNLYVNMESGLSPIWDVIGVINGSISDEVVVIGNHRDAWCAGAADPVSGSAAMMELAKTFGAMLKQGWKPLRTIILASWDAEEYGMVGSTEWVEDNRAFLMQKAVAYLNLDVGVSGPWLDTAAAPLMYNVLTTAMKGLQDPMADKKRKLIHKGESVRTLSETLAPPKGMDHKANGITISTTHHGKHREAEKHRGSVYELWSKADGVIRSVGSGSDFVGFQDIALVPVADFSFRQGFSGAVYHYHSNYDSFDWMRRFGDPDFIYHNVATKLLGHMALQLSESPVIPFRIADYADFLVEHVSNAISFFDVTVDSQHWLGLEVAIESARDSLHKLFDHTTQLQHAAKAFDAHAIALAKEIAELPADAPWWKRWFWSVHYWARVKEMNTRIMYFERKFVHEQGLDGRPVYKHVVFAPGLWTGYSGAVFPGILEGIEASNFTAVRRWAGIIEKCVDDALESIVWNKR</sequence>
<evidence type="ECO:0000256" key="2">
    <source>
        <dbReference type="SAM" id="MobiDB-lite"/>
    </source>
</evidence>
<dbReference type="Pfam" id="PF02225">
    <property type="entry name" value="PA"/>
    <property type="match status" value="1"/>
</dbReference>
<keyword evidence="8" id="KW-1185">Reference proteome</keyword>
<dbReference type="EMBL" id="JAVHNQ010000009">
    <property type="protein sequence ID" value="KAK6338687.1"/>
    <property type="molecule type" value="Genomic_DNA"/>
</dbReference>
<name>A0AAV9UCD1_9PEZI</name>
<dbReference type="Gene3D" id="1.20.930.40">
    <property type="entry name" value="Transferrin receptor-like, dimerisation domain"/>
    <property type="match status" value="1"/>
</dbReference>
<dbReference type="SUPFAM" id="SSF53187">
    <property type="entry name" value="Zn-dependent exopeptidases"/>
    <property type="match status" value="1"/>
</dbReference>
<dbReference type="FunFam" id="3.40.630.10:FF:000101">
    <property type="entry name" value="N-acetylated alpha-linked acidic dipeptidase like 1"/>
    <property type="match status" value="1"/>
</dbReference>
<dbReference type="GO" id="GO:0004180">
    <property type="term" value="F:carboxypeptidase activity"/>
    <property type="evidence" value="ECO:0007669"/>
    <property type="project" value="TreeGrafter"/>
</dbReference>
<dbReference type="InterPro" id="IPR007365">
    <property type="entry name" value="TFR-like_dimer_dom"/>
</dbReference>
<feature type="region of interest" description="Disordered" evidence="2">
    <location>
        <begin position="293"/>
        <end position="342"/>
    </location>
</feature>
<dbReference type="Gene3D" id="3.40.630.10">
    <property type="entry name" value="Zn peptidases"/>
    <property type="match status" value="1"/>
</dbReference>
<evidence type="ECO:0000259" key="6">
    <source>
        <dbReference type="Pfam" id="PF04389"/>
    </source>
</evidence>
<protein>
    <submittedName>
        <fullName evidence="7">Uncharacterized protein</fullName>
    </submittedName>
</protein>
<dbReference type="PANTHER" id="PTHR10404">
    <property type="entry name" value="N-ACETYLATED-ALPHA-LINKED ACIDIC DIPEPTIDASE"/>
    <property type="match status" value="1"/>
</dbReference>
<dbReference type="Pfam" id="PF04389">
    <property type="entry name" value="Peptidase_M28"/>
    <property type="match status" value="1"/>
</dbReference>
<dbReference type="InterPro" id="IPR007484">
    <property type="entry name" value="Peptidase_M28"/>
</dbReference>
<evidence type="ECO:0000313" key="8">
    <source>
        <dbReference type="Proteomes" id="UP001375240"/>
    </source>
</evidence>
<organism evidence="7 8">
    <name type="scientific">Orbilia brochopaga</name>
    <dbReference type="NCBI Taxonomy" id="3140254"/>
    <lineage>
        <taxon>Eukaryota</taxon>
        <taxon>Fungi</taxon>
        <taxon>Dikarya</taxon>
        <taxon>Ascomycota</taxon>
        <taxon>Pezizomycotina</taxon>
        <taxon>Orbiliomycetes</taxon>
        <taxon>Orbiliales</taxon>
        <taxon>Orbiliaceae</taxon>
        <taxon>Orbilia</taxon>
    </lineage>
</organism>
<dbReference type="InterPro" id="IPR003137">
    <property type="entry name" value="PA_domain"/>
</dbReference>
<proteinExistence type="inferred from homology"/>
<feature type="region of interest" description="Disordered" evidence="2">
    <location>
        <begin position="1"/>
        <end position="33"/>
    </location>
</feature>
<dbReference type="Proteomes" id="UP001375240">
    <property type="component" value="Unassembled WGS sequence"/>
</dbReference>
<dbReference type="InterPro" id="IPR046450">
    <property type="entry name" value="PA_dom_sf"/>
</dbReference>
<comment type="similarity">
    <text evidence="1">Belongs to the peptidase M28 family. M28B subfamily.</text>
</comment>
<accession>A0AAV9UCD1</accession>
<keyword evidence="3" id="KW-0812">Transmembrane</keyword>
<dbReference type="CDD" id="cd02121">
    <property type="entry name" value="PA_GCPII_like"/>
    <property type="match status" value="1"/>
</dbReference>
<feature type="compositionally biased region" description="Polar residues" evidence="2">
    <location>
        <begin position="313"/>
        <end position="329"/>
    </location>
</feature>
<evidence type="ECO:0000256" key="3">
    <source>
        <dbReference type="SAM" id="Phobius"/>
    </source>
</evidence>